<evidence type="ECO:0000313" key="1">
    <source>
        <dbReference type="EMBL" id="QCT73086.1"/>
    </source>
</evidence>
<gene>
    <name evidence="1" type="ORF">CPZ25_017795</name>
</gene>
<accession>A0A4V1GMF3</accession>
<reference evidence="1 2" key="1">
    <citation type="submission" date="2018-05" db="EMBL/GenBank/DDBJ databases">
        <title>Genome comparison of Eubacterium sp.</title>
        <authorList>
            <person name="Feng Y."/>
            <person name="Sanchez-Andrea I."/>
            <person name="Stams A.J.M."/>
            <person name="De Vos W.M."/>
        </authorList>
    </citation>
    <scope>NUCLEOTIDE SEQUENCE [LARGE SCALE GENOMIC DNA]</scope>
    <source>
        <strain evidence="1 2">YI</strain>
    </source>
</reference>
<protein>
    <submittedName>
        <fullName evidence="1">Uncharacterized protein</fullName>
    </submittedName>
</protein>
<dbReference type="Proteomes" id="UP000218387">
    <property type="component" value="Chromosome"/>
</dbReference>
<dbReference type="AlphaFoldDB" id="A0A4V1GMF3"/>
<dbReference type="EMBL" id="CP029487">
    <property type="protein sequence ID" value="QCT73086.1"/>
    <property type="molecule type" value="Genomic_DNA"/>
</dbReference>
<sequence>MLNDISKTLLKKMESANYSDDGIATISLEEFTNVDEAKAAVLEIEKLPDYSEHKLDLNEGTMILSVYNPKEDINGFVTRHPNRTACGGK</sequence>
<keyword evidence="2" id="KW-1185">Reference proteome</keyword>
<organism evidence="1 2">
    <name type="scientific">Eubacterium maltosivorans</name>
    <dbReference type="NCBI Taxonomy" id="2041044"/>
    <lineage>
        <taxon>Bacteria</taxon>
        <taxon>Bacillati</taxon>
        <taxon>Bacillota</taxon>
        <taxon>Clostridia</taxon>
        <taxon>Eubacteriales</taxon>
        <taxon>Eubacteriaceae</taxon>
        <taxon>Eubacterium</taxon>
    </lineage>
</organism>
<name>A0A4V1GMF3_EUBML</name>
<proteinExistence type="predicted"/>
<dbReference type="RefSeq" id="WP_096919042.1">
    <property type="nucleotide sequence ID" value="NZ_CP029487.1"/>
</dbReference>
<dbReference type="KEGG" id="emt:CPZ25_017795"/>
<evidence type="ECO:0000313" key="2">
    <source>
        <dbReference type="Proteomes" id="UP000218387"/>
    </source>
</evidence>